<comment type="caution">
    <text evidence="2">The sequence shown here is derived from an EMBL/GenBank/DDBJ whole genome shotgun (WGS) entry which is preliminary data.</text>
</comment>
<keyword evidence="3" id="KW-1185">Reference proteome</keyword>
<sequence>MTPWRCNGQCTDKGPHDTLHPADPTHEIQENSGTRNETQIRPSAYLNWRNVLQADRPRLLPPKSNRVRSAPIINTGAVGCTCRNAALLDLPEIRSPAAHGKQRQ</sequence>
<proteinExistence type="predicted"/>
<protein>
    <submittedName>
        <fullName evidence="2">Uncharacterized protein</fullName>
    </submittedName>
</protein>
<dbReference type="AlphaFoldDB" id="A0A4C1X368"/>
<accession>A0A4C1X368</accession>
<reference evidence="2 3" key="1">
    <citation type="journal article" date="2019" name="Commun. Biol.">
        <title>The bagworm genome reveals a unique fibroin gene that provides high tensile strength.</title>
        <authorList>
            <person name="Kono N."/>
            <person name="Nakamura H."/>
            <person name="Ohtoshi R."/>
            <person name="Tomita M."/>
            <person name="Numata K."/>
            <person name="Arakawa K."/>
        </authorList>
    </citation>
    <scope>NUCLEOTIDE SEQUENCE [LARGE SCALE GENOMIC DNA]</scope>
</reference>
<evidence type="ECO:0000313" key="3">
    <source>
        <dbReference type="Proteomes" id="UP000299102"/>
    </source>
</evidence>
<organism evidence="2 3">
    <name type="scientific">Eumeta variegata</name>
    <name type="common">Bagworm moth</name>
    <name type="synonym">Eumeta japonica</name>
    <dbReference type="NCBI Taxonomy" id="151549"/>
    <lineage>
        <taxon>Eukaryota</taxon>
        <taxon>Metazoa</taxon>
        <taxon>Ecdysozoa</taxon>
        <taxon>Arthropoda</taxon>
        <taxon>Hexapoda</taxon>
        <taxon>Insecta</taxon>
        <taxon>Pterygota</taxon>
        <taxon>Neoptera</taxon>
        <taxon>Endopterygota</taxon>
        <taxon>Lepidoptera</taxon>
        <taxon>Glossata</taxon>
        <taxon>Ditrysia</taxon>
        <taxon>Tineoidea</taxon>
        <taxon>Psychidae</taxon>
        <taxon>Oiketicinae</taxon>
        <taxon>Eumeta</taxon>
    </lineage>
</organism>
<name>A0A4C1X368_EUMVA</name>
<feature type="compositionally biased region" description="Basic and acidic residues" evidence="1">
    <location>
        <begin position="13"/>
        <end position="29"/>
    </location>
</feature>
<evidence type="ECO:0000313" key="2">
    <source>
        <dbReference type="EMBL" id="GBP56737.1"/>
    </source>
</evidence>
<feature type="compositionally biased region" description="Polar residues" evidence="1">
    <location>
        <begin position="30"/>
        <end position="41"/>
    </location>
</feature>
<evidence type="ECO:0000256" key="1">
    <source>
        <dbReference type="SAM" id="MobiDB-lite"/>
    </source>
</evidence>
<gene>
    <name evidence="2" type="ORF">EVAR_36991_1</name>
</gene>
<dbReference type="Proteomes" id="UP000299102">
    <property type="component" value="Unassembled WGS sequence"/>
</dbReference>
<feature type="region of interest" description="Disordered" evidence="1">
    <location>
        <begin position="1"/>
        <end position="42"/>
    </location>
</feature>
<dbReference type="EMBL" id="BGZK01000700">
    <property type="protein sequence ID" value="GBP56737.1"/>
    <property type="molecule type" value="Genomic_DNA"/>
</dbReference>